<dbReference type="Gene3D" id="3.30.1060.10">
    <property type="entry name" value="Peptide methionine sulphoxide reductase MsrA"/>
    <property type="match status" value="1"/>
</dbReference>
<sequence length="236" mass="26136">MVKAIENHFIPVFIANNQLGKDAATLKRFNEPAWNYQVVRFLDANGADLVPRKDGVWTAKPLAQRMIAALEKAGRKTPPELKSLAGIKAAMTERAAFAQYCFWTGEMKLGQIEGVVTTEAGFYDGHEVTLVEFDPGVLPFDELVKKATAVQCADRVYVSTEDQKILAKKAGHQQVSELQAGYRAAPDSDQKKQLQGTPFAKLELTLKQATKANAYARSQPAIAQKYLTPEQVKRLR</sequence>
<protein>
    <recommendedName>
        <fullName evidence="3">Peptide-methionine (S)-S-oxide reductase</fullName>
    </recommendedName>
</protein>
<dbReference type="InterPro" id="IPR036509">
    <property type="entry name" value="Met_Sox_Rdtase_MsrA_sf"/>
</dbReference>
<dbReference type="SUPFAM" id="SSF55068">
    <property type="entry name" value="Peptide methionine sulfoxide reductase"/>
    <property type="match status" value="1"/>
</dbReference>
<evidence type="ECO:0008006" key="3">
    <source>
        <dbReference type="Google" id="ProtNLM"/>
    </source>
</evidence>
<accession>A0A7W8DPI4</accession>
<dbReference type="AlphaFoldDB" id="A0A7W8DPI4"/>
<dbReference type="Proteomes" id="UP000534294">
    <property type="component" value="Unassembled WGS sequence"/>
</dbReference>
<proteinExistence type="predicted"/>
<name>A0A7W8DPI4_9BACT</name>
<reference evidence="1 2" key="1">
    <citation type="submission" date="2020-08" db="EMBL/GenBank/DDBJ databases">
        <title>Genomic Encyclopedia of Type Strains, Phase IV (KMG-IV): sequencing the most valuable type-strain genomes for metagenomic binning, comparative biology and taxonomic classification.</title>
        <authorList>
            <person name="Goeker M."/>
        </authorList>
    </citation>
    <scope>NUCLEOTIDE SEQUENCE [LARGE SCALE GENOMIC DNA]</scope>
    <source>
        <strain evidence="1 2">DSM 12251</strain>
    </source>
</reference>
<dbReference type="GO" id="GO:0008113">
    <property type="term" value="F:peptide-methionine (S)-S-oxide reductase activity"/>
    <property type="evidence" value="ECO:0007669"/>
    <property type="project" value="InterPro"/>
</dbReference>
<evidence type="ECO:0000313" key="2">
    <source>
        <dbReference type="Proteomes" id="UP000534294"/>
    </source>
</evidence>
<comment type="caution">
    <text evidence="1">The sequence shown here is derived from an EMBL/GenBank/DDBJ whole genome shotgun (WGS) entry which is preliminary data.</text>
</comment>
<keyword evidence="2" id="KW-1185">Reference proteome</keyword>
<evidence type="ECO:0000313" key="1">
    <source>
        <dbReference type="EMBL" id="MBB5036951.1"/>
    </source>
</evidence>
<gene>
    <name evidence="1" type="ORF">HNQ64_001193</name>
</gene>
<dbReference type="EMBL" id="JACHIF010000002">
    <property type="protein sequence ID" value="MBB5036951.1"/>
    <property type="molecule type" value="Genomic_DNA"/>
</dbReference>
<organism evidence="1 2">
    <name type="scientific">Prosthecobacter dejongeii</name>
    <dbReference type="NCBI Taxonomy" id="48465"/>
    <lineage>
        <taxon>Bacteria</taxon>
        <taxon>Pseudomonadati</taxon>
        <taxon>Verrucomicrobiota</taxon>
        <taxon>Verrucomicrobiia</taxon>
        <taxon>Verrucomicrobiales</taxon>
        <taxon>Verrucomicrobiaceae</taxon>
        <taxon>Prosthecobacter</taxon>
    </lineage>
</organism>